<accession>A0ACC1LJ96</accession>
<sequence length="292" mass="31189">MSLDPESVPFLRSCERCRQKKRKCSGDKPACAWCTKHSIPCRYRRTTRFKKQLEGYPGQLISALEASVSYSNSGPEDWGQAISPLTSGSQPWPTPQLPTSAPLIEAQGSVSPLSAGDFARLFSVDMVPEASALPPDFLQLANSFITPFSATTPLAMPEWMARTNTEASMLANLGDLANSDQASSLQDWLSLGVTDFQKDSIGELMHGFLSDESTFPFGANLSSSGVDTLLLSLSDSGEPATSAPLAMPEGFVSGPDVSLTATMTSATSITTDHASNGRQQLNTTSNNLVQEP</sequence>
<organism evidence="1 2">
    <name type="scientific">Coemansia furcata</name>
    <dbReference type="NCBI Taxonomy" id="417177"/>
    <lineage>
        <taxon>Eukaryota</taxon>
        <taxon>Fungi</taxon>
        <taxon>Fungi incertae sedis</taxon>
        <taxon>Zoopagomycota</taxon>
        <taxon>Kickxellomycotina</taxon>
        <taxon>Kickxellomycetes</taxon>
        <taxon>Kickxellales</taxon>
        <taxon>Kickxellaceae</taxon>
        <taxon>Coemansia</taxon>
    </lineage>
</organism>
<keyword evidence="2" id="KW-1185">Reference proteome</keyword>
<reference evidence="1" key="1">
    <citation type="submission" date="2022-07" db="EMBL/GenBank/DDBJ databases">
        <title>Phylogenomic reconstructions and comparative analyses of Kickxellomycotina fungi.</title>
        <authorList>
            <person name="Reynolds N.K."/>
            <person name="Stajich J.E."/>
            <person name="Barry K."/>
            <person name="Grigoriev I.V."/>
            <person name="Crous P."/>
            <person name="Smith M.E."/>
        </authorList>
    </citation>
    <scope>NUCLEOTIDE SEQUENCE</scope>
    <source>
        <strain evidence="1">CBS 102833</strain>
    </source>
</reference>
<name>A0ACC1LJ96_9FUNG</name>
<evidence type="ECO:0000313" key="2">
    <source>
        <dbReference type="Proteomes" id="UP001140096"/>
    </source>
</evidence>
<proteinExistence type="predicted"/>
<evidence type="ECO:0000313" key="1">
    <source>
        <dbReference type="EMBL" id="KAJ2810344.1"/>
    </source>
</evidence>
<gene>
    <name evidence="1" type="ORF">H4S07_002723</name>
</gene>
<dbReference type="EMBL" id="JANBUP010000741">
    <property type="protein sequence ID" value="KAJ2810344.1"/>
    <property type="molecule type" value="Genomic_DNA"/>
</dbReference>
<protein>
    <submittedName>
        <fullName evidence="1">Uncharacterized protein</fullName>
    </submittedName>
</protein>
<comment type="caution">
    <text evidence="1">The sequence shown here is derived from an EMBL/GenBank/DDBJ whole genome shotgun (WGS) entry which is preliminary data.</text>
</comment>
<feature type="non-terminal residue" evidence="1">
    <location>
        <position position="292"/>
    </location>
</feature>
<dbReference type="Proteomes" id="UP001140096">
    <property type="component" value="Unassembled WGS sequence"/>
</dbReference>